<dbReference type="Proteomes" id="UP000289775">
    <property type="component" value="Unassembled WGS sequence"/>
</dbReference>
<evidence type="ECO:0000313" key="2">
    <source>
        <dbReference type="Proteomes" id="UP000289775"/>
    </source>
</evidence>
<gene>
    <name evidence="1" type="ORF">NU09_1436</name>
</gene>
<protein>
    <submittedName>
        <fullName evidence="1">Uncharacterized protein</fullName>
    </submittedName>
</protein>
<accession>A0A444WDL3</accession>
<keyword evidence="2" id="KW-1185">Reference proteome</keyword>
<evidence type="ECO:0000313" key="1">
    <source>
        <dbReference type="EMBL" id="RYJ43928.1"/>
    </source>
</evidence>
<comment type="caution">
    <text evidence="1">The sequence shown here is derived from an EMBL/GenBank/DDBJ whole genome shotgun (WGS) entry which is preliminary data.</text>
</comment>
<dbReference type="AlphaFoldDB" id="A0A444WDL3"/>
<name>A0A444WDL3_9FLAO</name>
<reference evidence="1 2" key="1">
    <citation type="submission" date="2014-12" db="EMBL/GenBank/DDBJ databases">
        <title>Genome sequence of Flavobacterium beibuense RSKm HC5.</title>
        <authorList>
            <person name="Kim J.F."/>
            <person name="Song J.Y."/>
            <person name="Kwak M.-J."/>
            <person name="Lee S.-W."/>
        </authorList>
    </citation>
    <scope>NUCLEOTIDE SEQUENCE [LARGE SCALE GENOMIC DNA]</scope>
    <source>
        <strain evidence="1 2">RSKm HC5</strain>
    </source>
</reference>
<sequence>MAICHGPTAPKKIANMFMIIINKMIICDKVKYKIIYNNYLRQLFGIGFR</sequence>
<proteinExistence type="predicted"/>
<dbReference type="EMBL" id="JUIW01000004">
    <property type="protein sequence ID" value="RYJ43928.1"/>
    <property type="molecule type" value="Genomic_DNA"/>
</dbReference>
<organism evidence="1 2">
    <name type="scientific">Flavobacterium beibuense</name>
    <dbReference type="NCBI Taxonomy" id="657326"/>
    <lineage>
        <taxon>Bacteria</taxon>
        <taxon>Pseudomonadati</taxon>
        <taxon>Bacteroidota</taxon>
        <taxon>Flavobacteriia</taxon>
        <taxon>Flavobacteriales</taxon>
        <taxon>Flavobacteriaceae</taxon>
        <taxon>Flavobacterium</taxon>
    </lineage>
</organism>